<dbReference type="InterPro" id="IPR057326">
    <property type="entry name" value="KR_dom"/>
</dbReference>
<dbReference type="AlphaFoldDB" id="A0A2T2WGI7"/>
<dbReference type="GO" id="GO:0016491">
    <property type="term" value="F:oxidoreductase activity"/>
    <property type="evidence" value="ECO:0007669"/>
    <property type="project" value="UniProtKB-KW"/>
</dbReference>
<dbReference type="Gene3D" id="3.40.50.720">
    <property type="entry name" value="NAD(P)-binding Rossmann-like Domain"/>
    <property type="match status" value="1"/>
</dbReference>
<accession>A0A2T2WGI7</accession>
<name>A0A2T2WGI7_9FIRM</name>
<dbReference type="PANTHER" id="PTHR43658">
    <property type="entry name" value="SHORT-CHAIN DEHYDROGENASE/REDUCTASE"/>
    <property type="match status" value="1"/>
</dbReference>
<proteinExistence type="inferred from homology"/>
<feature type="domain" description="Ketoreductase" evidence="4">
    <location>
        <begin position="6"/>
        <end position="190"/>
    </location>
</feature>
<dbReference type="PRINTS" id="PR00080">
    <property type="entry name" value="SDRFAMILY"/>
</dbReference>
<dbReference type="SUPFAM" id="SSF51735">
    <property type="entry name" value="NAD(P)-binding Rossmann-fold domains"/>
    <property type="match status" value="1"/>
</dbReference>
<dbReference type="InterPro" id="IPR002347">
    <property type="entry name" value="SDR_fam"/>
</dbReference>
<evidence type="ECO:0000313" key="6">
    <source>
        <dbReference type="Proteomes" id="UP000241848"/>
    </source>
</evidence>
<dbReference type="EMBL" id="PXYV01000036">
    <property type="protein sequence ID" value="PSR21351.1"/>
    <property type="molecule type" value="Genomic_DNA"/>
</dbReference>
<dbReference type="PROSITE" id="PS00061">
    <property type="entry name" value="ADH_SHORT"/>
    <property type="match status" value="1"/>
</dbReference>
<dbReference type="PRINTS" id="PR00081">
    <property type="entry name" value="GDHRDH"/>
</dbReference>
<dbReference type="SMART" id="SM00822">
    <property type="entry name" value="PKS_KR"/>
    <property type="match status" value="1"/>
</dbReference>
<protein>
    <submittedName>
        <fullName evidence="5">3-hydroxyacyl-CoA dehydrogenase</fullName>
    </submittedName>
</protein>
<evidence type="ECO:0000256" key="2">
    <source>
        <dbReference type="ARBA" id="ARBA00023002"/>
    </source>
</evidence>
<reference evidence="5 6" key="1">
    <citation type="journal article" date="2014" name="BMC Genomics">
        <title>Comparison of environmental and isolate Sulfobacillus genomes reveals diverse carbon, sulfur, nitrogen, and hydrogen metabolisms.</title>
        <authorList>
            <person name="Justice N.B."/>
            <person name="Norman A."/>
            <person name="Brown C.T."/>
            <person name="Singh A."/>
            <person name="Thomas B.C."/>
            <person name="Banfield J.F."/>
        </authorList>
    </citation>
    <scope>NUCLEOTIDE SEQUENCE [LARGE SCALE GENOMIC DNA]</scope>
    <source>
        <strain evidence="5">AMDSBA3</strain>
    </source>
</reference>
<dbReference type="Proteomes" id="UP000241848">
    <property type="component" value="Unassembled WGS sequence"/>
</dbReference>
<keyword evidence="2" id="KW-0560">Oxidoreductase</keyword>
<evidence type="ECO:0000256" key="3">
    <source>
        <dbReference type="RuleBase" id="RU000363"/>
    </source>
</evidence>
<gene>
    <name evidence="5" type="ORF">C7B45_11255</name>
</gene>
<sequence>MHIHDQVFIVTGGGSGLGAATAAEFVEFGARVAIFDRDAERAEQVAHDLHVQWFPLDVTDDEAVKQAVQSVVNQFGRLNGVVNCAGIGIAAKVLGKEGPHSLSAFQQVLSVNVVGTFNVSRWVAWAMKGQPIGSGGERGVIIQTASIAAFEGQIGQAAYSASKGAIVGMTLPLARELAQYGIRVMAIAPGIFDTPMLGMLPQAARESLGAQVPFPPRLGSPREYALLARHIVENPMLNGEVIRLDGAIRMAPR</sequence>
<dbReference type="FunFam" id="3.40.50.720:FF:000215">
    <property type="entry name" value="3-hydroxyacyl-CoA dehydrogenase type-2"/>
    <property type="match status" value="1"/>
</dbReference>
<organism evidence="5 6">
    <name type="scientific">Sulfobacillus acidophilus</name>
    <dbReference type="NCBI Taxonomy" id="53633"/>
    <lineage>
        <taxon>Bacteria</taxon>
        <taxon>Bacillati</taxon>
        <taxon>Bacillota</taxon>
        <taxon>Clostridia</taxon>
        <taxon>Eubacteriales</taxon>
        <taxon>Clostridiales Family XVII. Incertae Sedis</taxon>
        <taxon>Sulfobacillus</taxon>
    </lineage>
</organism>
<evidence type="ECO:0000313" key="5">
    <source>
        <dbReference type="EMBL" id="PSR21351.1"/>
    </source>
</evidence>
<dbReference type="InterPro" id="IPR020904">
    <property type="entry name" value="Sc_DH/Rdtase_CS"/>
</dbReference>
<dbReference type="Pfam" id="PF00106">
    <property type="entry name" value="adh_short"/>
    <property type="match status" value="1"/>
</dbReference>
<comment type="similarity">
    <text evidence="1 3">Belongs to the short-chain dehydrogenases/reductases (SDR) family.</text>
</comment>
<evidence type="ECO:0000256" key="1">
    <source>
        <dbReference type="ARBA" id="ARBA00006484"/>
    </source>
</evidence>
<evidence type="ECO:0000259" key="4">
    <source>
        <dbReference type="SMART" id="SM00822"/>
    </source>
</evidence>
<dbReference type="CDD" id="cd05371">
    <property type="entry name" value="HSD10-like_SDR_c"/>
    <property type="match status" value="1"/>
</dbReference>
<comment type="caution">
    <text evidence="5">The sequence shown here is derived from an EMBL/GenBank/DDBJ whole genome shotgun (WGS) entry which is preliminary data.</text>
</comment>
<dbReference type="PANTHER" id="PTHR43658:SF8">
    <property type="entry name" value="17-BETA-HYDROXYSTEROID DEHYDROGENASE 14-RELATED"/>
    <property type="match status" value="1"/>
</dbReference>
<dbReference type="InterPro" id="IPR036291">
    <property type="entry name" value="NAD(P)-bd_dom_sf"/>
</dbReference>